<evidence type="ECO:0000256" key="1">
    <source>
        <dbReference type="SAM" id="Phobius"/>
    </source>
</evidence>
<dbReference type="Proteomes" id="UP001232148">
    <property type="component" value="Unassembled WGS sequence"/>
</dbReference>
<reference evidence="2" key="1">
    <citation type="submission" date="2021-06" db="EMBL/GenBank/DDBJ databases">
        <title>Comparative genomics, transcriptomics and evolutionary studies reveal genomic signatures of adaptation to plant cell wall in hemibiotrophic fungi.</title>
        <authorList>
            <consortium name="DOE Joint Genome Institute"/>
            <person name="Baroncelli R."/>
            <person name="Diaz J.F."/>
            <person name="Benocci T."/>
            <person name="Peng M."/>
            <person name="Battaglia E."/>
            <person name="Haridas S."/>
            <person name="Andreopoulos W."/>
            <person name="Labutti K."/>
            <person name="Pangilinan J."/>
            <person name="Floch G.L."/>
            <person name="Makela M.R."/>
            <person name="Henrissat B."/>
            <person name="Grigoriev I.V."/>
            <person name="Crouch J.A."/>
            <person name="De Vries R.P."/>
            <person name="Sukno S.A."/>
            <person name="Thon M.R."/>
        </authorList>
    </citation>
    <scope>NUCLEOTIDE SEQUENCE</scope>
    <source>
        <strain evidence="2">MAFF235873</strain>
    </source>
</reference>
<accession>A0AAD9HP94</accession>
<gene>
    <name evidence="2" type="ORF">LX32DRAFT_635886</name>
</gene>
<keyword evidence="1" id="KW-1133">Transmembrane helix</keyword>
<organism evidence="2 3">
    <name type="scientific">Colletotrichum zoysiae</name>
    <dbReference type="NCBI Taxonomy" id="1216348"/>
    <lineage>
        <taxon>Eukaryota</taxon>
        <taxon>Fungi</taxon>
        <taxon>Dikarya</taxon>
        <taxon>Ascomycota</taxon>
        <taxon>Pezizomycotina</taxon>
        <taxon>Sordariomycetes</taxon>
        <taxon>Hypocreomycetidae</taxon>
        <taxon>Glomerellales</taxon>
        <taxon>Glomerellaceae</taxon>
        <taxon>Colletotrichum</taxon>
        <taxon>Colletotrichum graminicola species complex</taxon>
    </lineage>
</organism>
<keyword evidence="1" id="KW-0472">Membrane</keyword>
<name>A0AAD9HP94_9PEZI</name>
<feature type="transmembrane region" description="Helical" evidence="1">
    <location>
        <begin position="39"/>
        <end position="58"/>
    </location>
</feature>
<sequence>MPYKEEGAARLYLFWSPDILRNPKTPCMSRRAATRVEKYPHVTLVAVLVFSMYINTFFPTHHLTSPFTSIFRTLTLSPIVFILFKLFLFLGSALSDVKESNVGGNVGAFLWNKSFDFFCIGTLVVQLPLVRFRNRETVCRT</sequence>
<dbReference type="EMBL" id="MU842827">
    <property type="protein sequence ID" value="KAK2032810.1"/>
    <property type="molecule type" value="Genomic_DNA"/>
</dbReference>
<feature type="transmembrane region" description="Helical" evidence="1">
    <location>
        <begin position="70"/>
        <end position="94"/>
    </location>
</feature>
<proteinExistence type="predicted"/>
<dbReference type="AlphaFoldDB" id="A0AAD9HP94"/>
<keyword evidence="3" id="KW-1185">Reference proteome</keyword>
<protein>
    <submittedName>
        <fullName evidence="2">Uncharacterized protein</fullName>
    </submittedName>
</protein>
<comment type="caution">
    <text evidence="2">The sequence shown here is derived from an EMBL/GenBank/DDBJ whole genome shotgun (WGS) entry which is preliminary data.</text>
</comment>
<keyword evidence="1" id="KW-0812">Transmembrane</keyword>
<evidence type="ECO:0000313" key="3">
    <source>
        <dbReference type="Proteomes" id="UP001232148"/>
    </source>
</evidence>
<evidence type="ECO:0000313" key="2">
    <source>
        <dbReference type="EMBL" id="KAK2032810.1"/>
    </source>
</evidence>